<dbReference type="SMART" id="SM00342">
    <property type="entry name" value="HTH_ARAC"/>
    <property type="match status" value="1"/>
</dbReference>
<dbReference type="Gene3D" id="1.10.10.60">
    <property type="entry name" value="Homeodomain-like"/>
    <property type="match status" value="2"/>
</dbReference>
<dbReference type="EMBL" id="JAAXOP010000021">
    <property type="protein sequence ID" value="NKY53807.1"/>
    <property type="molecule type" value="Genomic_DNA"/>
</dbReference>
<dbReference type="GO" id="GO:0043565">
    <property type="term" value="F:sequence-specific DNA binding"/>
    <property type="evidence" value="ECO:0007669"/>
    <property type="project" value="InterPro"/>
</dbReference>
<dbReference type="PANTHER" id="PTHR46796">
    <property type="entry name" value="HTH-TYPE TRANSCRIPTIONAL ACTIVATOR RHAS-RELATED"/>
    <property type="match status" value="1"/>
</dbReference>
<comment type="caution">
    <text evidence="5">The sequence shown here is derived from an EMBL/GenBank/DDBJ whole genome shotgun (WGS) entry which is preliminary data.</text>
</comment>
<feature type="domain" description="HTH araC/xylS-type" evidence="4">
    <location>
        <begin position="50"/>
        <end position="149"/>
    </location>
</feature>
<accession>A0A846Y4P1</accession>
<evidence type="ECO:0000259" key="4">
    <source>
        <dbReference type="PROSITE" id="PS01124"/>
    </source>
</evidence>
<keyword evidence="3" id="KW-0804">Transcription</keyword>
<dbReference type="InterPro" id="IPR018060">
    <property type="entry name" value="HTH_AraC"/>
</dbReference>
<dbReference type="PROSITE" id="PS01124">
    <property type="entry name" value="HTH_ARAC_FAMILY_2"/>
    <property type="match status" value="1"/>
</dbReference>
<protein>
    <submittedName>
        <fullName evidence="5">Helix-turn-helix transcriptional regulator</fullName>
    </submittedName>
</protein>
<keyword evidence="1" id="KW-0805">Transcription regulation</keyword>
<organism evidence="5 6">
    <name type="scientific">Nocardia vermiculata</name>
    <dbReference type="NCBI Taxonomy" id="257274"/>
    <lineage>
        <taxon>Bacteria</taxon>
        <taxon>Bacillati</taxon>
        <taxon>Actinomycetota</taxon>
        <taxon>Actinomycetes</taxon>
        <taxon>Mycobacteriales</taxon>
        <taxon>Nocardiaceae</taxon>
        <taxon>Nocardia</taxon>
    </lineage>
</organism>
<dbReference type="InterPro" id="IPR050204">
    <property type="entry name" value="AraC_XylS_family_regulators"/>
</dbReference>
<dbReference type="InterPro" id="IPR018062">
    <property type="entry name" value="HTH_AraC-typ_CS"/>
</dbReference>
<proteinExistence type="predicted"/>
<dbReference type="Proteomes" id="UP000565711">
    <property type="component" value="Unassembled WGS sequence"/>
</dbReference>
<keyword evidence="6" id="KW-1185">Reference proteome</keyword>
<dbReference type="PANTHER" id="PTHR46796:SF13">
    <property type="entry name" value="HTH-TYPE TRANSCRIPTIONAL ACTIVATOR RHAS"/>
    <property type="match status" value="1"/>
</dbReference>
<sequence>MSWSPGSCSVSRSACSVAGAHARRRTPCKDCGQRARSLWRFSLPAGSIGRQRSRFAWRQWPAPGWTIDSLAAELTISRSTLTRRFRTVTGAPPADYLTRWRMDLAAIRLRDTDDTLDTIARSVGYTSVYAFSRAFRRIRSQAPGQFRSAVRATDRVPTLPLGSTG</sequence>
<keyword evidence="2" id="KW-0238">DNA-binding</keyword>
<dbReference type="InterPro" id="IPR009057">
    <property type="entry name" value="Homeodomain-like_sf"/>
</dbReference>
<reference evidence="5 6" key="1">
    <citation type="submission" date="2020-04" db="EMBL/GenBank/DDBJ databases">
        <title>MicrobeNet Type strains.</title>
        <authorList>
            <person name="Nicholson A.C."/>
        </authorList>
    </citation>
    <scope>NUCLEOTIDE SEQUENCE [LARGE SCALE GENOMIC DNA]</scope>
    <source>
        <strain evidence="5 6">JCM 12354</strain>
    </source>
</reference>
<gene>
    <name evidence="5" type="ORF">HGA08_26785</name>
</gene>
<evidence type="ECO:0000256" key="3">
    <source>
        <dbReference type="ARBA" id="ARBA00023163"/>
    </source>
</evidence>
<dbReference type="PROSITE" id="PS00041">
    <property type="entry name" value="HTH_ARAC_FAMILY_1"/>
    <property type="match status" value="1"/>
</dbReference>
<evidence type="ECO:0000313" key="6">
    <source>
        <dbReference type="Proteomes" id="UP000565711"/>
    </source>
</evidence>
<name>A0A846Y4P1_9NOCA</name>
<dbReference type="AlphaFoldDB" id="A0A846Y4P1"/>
<dbReference type="GO" id="GO:0003700">
    <property type="term" value="F:DNA-binding transcription factor activity"/>
    <property type="evidence" value="ECO:0007669"/>
    <property type="project" value="InterPro"/>
</dbReference>
<dbReference type="SUPFAM" id="SSF46689">
    <property type="entry name" value="Homeodomain-like"/>
    <property type="match status" value="2"/>
</dbReference>
<evidence type="ECO:0000313" key="5">
    <source>
        <dbReference type="EMBL" id="NKY53807.1"/>
    </source>
</evidence>
<evidence type="ECO:0000256" key="1">
    <source>
        <dbReference type="ARBA" id="ARBA00023015"/>
    </source>
</evidence>
<evidence type="ECO:0000256" key="2">
    <source>
        <dbReference type="ARBA" id="ARBA00023125"/>
    </source>
</evidence>
<dbReference type="Pfam" id="PF12833">
    <property type="entry name" value="HTH_18"/>
    <property type="match status" value="1"/>
</dbReference>